<organism evidence="4 5">
    <name type="scientific">Pyxicephalus adspersus</name>
    <name type="common">African bullfrog</name>
    <dbReference type="NCBI Taxonomy" id="30357"/>
    <lineage>
        <taxon>Eukaryota</taxon>
        <taxon>Metazoa</taxon>
        <taxon>Chordata</taxon>
        <taxon>Craniata</taxon>
        <taxon>Vertebrata</taxon>
        <taxon>Euteleostomi</taxon>
        <taxon>Amphibia</taxon>
        <taxon>Batrachia</taxon>
        <taxon>Anura</taxon>
        <taxon>Neobatrachia</taxon>
        <taxon>Ranoidea</taxon>
        <taxon>Pyxicephalidae</taxon>
        <taxon>Pyxicephalinae</taxon>
        <taxon>Pyxicephalus</taxon>
    </lineage>
</organism>
<keyword evidence="1" id="KW-0677">Repeat</keyword>
<keyword evidence="5" id="KW-1185">Reference proteome</keyword>
<feature type="repeat" description="WD" evidence="2">
    <location>
        <begin position="187"/>
        <end position="229"/>
    </location>
</feature>
<evidence type="ECO:0000313" key="4">
    <source>
        <dbReference type="EMBL" id="DBA25560.1"/>
    </source>
</evidence>
<dbReference type="Gene3D" id="2.130.10.10">
    <property type="entry name" value="YVTN repeat-like/Quinoprotein amine dehydrogenase"/>
    <property type="match status" value="2"/>
</dbReference>
<sequence length="285" mass="32069">MSRRRLEEAILRSKELESSGESVEEGSDDDERYGELFVRHRIPLNKDRHSIYSLRFSPSGKQLAVGFGNGAIQIVNTESGSLASNVFPGHRTRQAITALIYHPKNSNILVGAGADGLVSFYDIQSGINVLNITEPENEIHALDYSMDGSVFATAGKDRHIRLYDSHTNEIQNILMAPDFYEYDLSLTSGHTRRIFALRFHPSEYHVFLTGGWDDSIKIWDKRMAKEARSVIHGPHICGPAIDIRNNYILTASWVARNALQLWDLRTASLVQDIPFPASDMHGEFL</sequence>
<dbReference type="EMBL" id="DYDO01000004">
    <property type="protein sequence ID" value="DBA25560.1"/>
    <property type="molecule type" value="Genomic_DNA"/>
</dbReference>
<name>A0AAV3ARU0_PYXAD</name>
<evidence type="ECO:0000256" key="1">
    <source>
        <dbReference type="ARBA" id="ARBA00022737"/>
    </source>
</evidence>
<accession>A0AAV3ARU0</accession>
<dbReference type="InterPro" id="IPR024977">
    <property type="entry name" value="Apc4-like_WD40_dom"/>
</dbReference>
<dbReference type="Pfam" id="PF00400">
    <property type="entry name" value="WD40"/>
    <property type="match status" value="2"/>
</dbReference>
<dbReference type="PANTHER" id="PTHR47822">
    <property type="entry name" value="CARBOHYDRATE BINDING DOMAIN CONTAINING PROTEIN"/>
    <property type="match status" value="1"/>
</dbReference>
<dbReference type="PROSITE" id="PS50082">
    <property type="entry name" value="WD_REPEATS_2"/>
    <property type="match status" value="2"/>
</dbReference>
<dbReference type="Pfam" id="PF12894">
    <property type="entry name" value="ANAPC4_WD40"/>
    <property type="match status" value="1"/>
</dbReference>
<protein>
    <recommendedName>
        <fullName evidence="3">Anaphase-promoting complex subunit 4-like WD40 domain-containing protein</fullName>
    </recommendedName>
</protein>
<dbReference type="PANTHER" id="PTHR47822:SF3">
    <property type="entry name" value="ANAPHASE-PROMOTING COMPLEX SUBUNIT 4-LIKE WD40 DOMAIN-CONTAINING PROTEIN"/>
    <property type="match status" value="1"/>
</dbReference>
<dbReference type="SUPFAM" id="SSF50978">
    <property type="entry name" value="WD40 repeat-like"/>
    <property type="match status" value="1"/>
</dbReference>
<evidence type="ECO:0000313" key="5">
    <source>
        <dbReference type="Proteomes" id="UP001181693"/>
    </source>
</evidence>
<reference evidence="4" key="1">
    <citation type="thesis" date="2020" institute="ProQuest LLC" country="789 East Eisenhower Parkway, Ann Arbor, MI, USA">
        <title>Comparative Genomics and Chromosome Evolution.</title>
        <authorList>
            <person name="Mudd A.B."/>
        </authorList>
    </citation>
    <scope>NUCLEOTIDE SEQUENCE</scope>
    <source>
        <strain evidence="4">1538</strain>
        <tissue evidence="4">Blood</tissue>
    </source>
</reference>
<evidence type="ECO:0000256" key="2">
    <source>
        <dbReference type="PROSITE-ProRule" id="PRU00221"/>
    </source>
</evidence>
<dbReference type="InterPro" id="IPR015943">
    <property type="entry name" value="WD40/YVTN_repeat-like_dom_sf"/>
</dbReference>
<dbReference type="AlphaFoldDB" id="A0AAV3ARU0"/>
<proteinExistence type="predicted"/>
<feature type="repeat" description="WD" evidence="2">
    <location>
        <begin position="132"/>
        <end position="173"/>
    </location>
</feature>
<keyword evidence="2" id="KW-0853">WD repeat</keyword>
<evidence type="ECO:0000259" key="3">
    <source>
        <dbReference type="Pfam" id="PF12894"/>
    </source>
</evidence>
<feature type="domain" description="Anaphase-promoting complex subunit 4-like WD40" evidence="3">
    <location>
        <begin position="45"/>
        <end position="86"/>
    </location>
</feature>
<dbReference type="SMART" id="SM00320">
    <property type="entry name" value="WD40"/>
    <property type="match status" value="4"/>
</dbReference>
<gene>
    <name evidence="4" type="ORF">GDO54_009936</name>
</gene>
<dbReference type="Proteomes" id="UP001181693">
    <property type="component" value="Unassembled WGS sequence"/>
</dbReference>
<dbReference type="InterPro" id="IPR036322">
    <property type="entry name" value="WD40_repeat_dom_sf"/>
</dbReference>
<comment type="caution">
    <text evidence="4">The sequence shown here is derived from an EMBL/GenBank/DDBJ whole genome shotgun (WGS) entry which is preliminary data.</text>
</comment>
<dbReference type="PROSITE" id="PS50294">
    <property type="entry name" value="WD_REPEATS_REGION"/>
    <property type="match status" value="1"/>
</dbReference>
<dbReference type="InterPro" id="IPR001680">
    <property type="entry name" value="WD40_rpt"/>
</dbReference>